<keyword evidence="2" id="KW-1185">Reference proteome</keyword>
<organism evidence="1 2">
    <name type="scientific">Mesorhizobium hawassense</name>
    <dbReference type="NCBI Taxonomy" id="1209954"/>
    <lineage>
        <taxon>Bacteria</taxon>
        <taxon>Pseudomonadati</taxon>
        <taxon>Pseudomonadota</taxon>
        <taxon>Alphaproteobacteria</taxon>
        <taxon>Hyphomicrobiales</taxon>
        <taxon>Phyllobacteriaceae</taxon>
        <taxon>Mesorhizobium</taxon>
    </lineage>
</organism>
<evidence type="ECO:0000313" key="1">
    <source>
        <dbReference type="EMBL" id="RAZ89067.1"/>
    </source>
</evidence>
<proteinExistence type="predicted"/>
<dbReference type="EMBL" id="QMBP01000009">
    <property type="protein sequence ID" value="RAZ89067.1"/>
    <property type="molecule type" value="Genomic_DNA"/>
</dbReference>
<gene>
    <name evidence="1" type="ORF">DPM33_19030</name>
</gene>
<sequence>MLGVFTRKLDSAWGNGELAKPFDECHPIMQWYQTYCKYQQSVVKAPSVVHSSPITDRKTS</sequence>
<protein>
    <submittedName>
        <fullName evidence="1">Uncharacterized protein</fullName>
    </submittedName>
</protein>
<dbReference type="AlphaFoldDB" id="A0A330HWI4"/>
<dbReference type="RefSeq" id="WP_112098980.1">
    <property type="nucleotide sequence ID" value="NZ_QMBP01000009.1"/>
</dbReference>
<name>A0A330HWI4_9HYPH</name>
<reference evidence="1 2" key="1">
    <citation type="submission" date="2018-07" db="EMBL/GenBank/DDBJ databases">
        <title>Diversity of Mesorhizobium strains in Brazil.</title>
        <authorList>
            <person name="Helene L.C.F."/>
            <person name="Dall'Agnol R."/>
            <person name="Delamuta J.R.M."/>
            <person name="Hungria M."/>
        </authorList>
    </citation>
    <scope>NUCLEOTIDE SEQUENCE [LARGE SCALE GENOMIC DNA]</scope>
    <source>
        <strain evidence="1 2">AC99b</strain>
    </source>
</reference>
<dbReference type="Proteomes" id="UP000251558">
    <property type="component" value="Unassembled WGS sequence"/>
</dbReference>
<evidence type="ECO:0000313" key="2">
    <source>
        <dbReference type="Proteomes" id="UP000251558"/>
    </source>
</evidence>
<comment type="caution">
    <text evidence="1">The sequence shown here is derived from an EMBL/GenBank/DDBJ whole genome shotgun (WGS) entry which is preliminary data.</text>
</comment>
<accession>A0A330HWI4</accession>